<name>A0A1J1H1K5_PLAGA</name>
<comment type="similarity">
    <text evidence="1">Belongs to the eukaryotic/archaeal PrmC-related family.</text>
</comment>
<organism evidence="6 7">
    <name type="scientific">Plasmodium gallinaceum</name>
    <dbReference type="NCBI Taxonomy" id="5849"/>
    <lineage>
        <taxon>Eukaryota</taxon>
        <taxon>Sar</taxon>
        <taxon>Alveolata</taxon>
        <taxon>Apicomplexa</taxon>
        <taxon>Aconoidasida</taxon>
        <taxon>Haemosporida</taxon>
        <taxon>Plasmodiidae</taxon>
        <taxon>Plasmodium</taxon>
        <taxon>Plasmodium (Haemamoeba)</taxon>
    </lineage>
</organism>
<dbReference type="GO" id="GO:0008276">
    <property type="term" value="F:protein methyltransferase activity"/>
    <property type="evidence" value="ECO:0007669"/>
    <property type="project" value="TreeGrafter"/>
</dbReference>
<feature type="domain" description="Methyltransferase small" evidence="5">
    <location>
        <begin position="45"/>
        <end position="139"/>
    </location>
</feature>
<dbReference type="PANTHER" id="PTHR45875">
    <property type="entry name" value="METHYLTRANSFERASE N6AMT1"/>
    <property type="match status" value="1"/>
</dbReference>
<dbReference type="Proteomes" id="UP000220797">
    <property type="component" value="Unassembled WGS sequence"/>
</dbReference>
<evidence type="ECO:0000256" key="1">
    <source>
        <dbReference type="ARBA" id="ARBA00006149"/>
    </source>
</evidence>
<keyword evidence="2" id="KW-0489">Methyltransferase</keyword>
<evidence type="ECO:0000259" key="5">
    <source>
        <dbReference type="Pfam" id="PF05175"/>
    </source>
</evidence>
<dbReference type="Pfam" id="PF05175">
    <property type="entry name" value="MTS"/>
    <property type="match status" value="1"/>
</dbReference>
<dbReference type="InterPro" id="IPR007848">
    <property type="entry name" value="Small_mtfrase_dom"/>
</dbReference>
<dbReference type="InterPro" id="IPR029063">
    <property type="entry name" value="SAM-dependent_MTases_sf"/>
</dbReference>
<evidence type="ECO:0000256" key="4">
    <source>
        <dbReference type="ARBA" id="ARBA00022691"/>
    </source>
</evidence>
<evidence type="ECO:0000256" key="3">
    <source>
        <dbReference type="ARBA" id="ARBA00022679"/>
    </source>
</evidence>
<protein>
    <submittedName>
        <fullName evidence="6">Methyltransferase-like protein, putative</fullName>
    </submittedName>
</protein>
<keyword evidence="7" id="KW-1185">Reference proteome</keyword>
<dbReference type="RefSeq" id="XP_028530220.1">
    <property type="nucleotide sequence ID" value="XM_028673804.1"/>
</dbReference>
<sequence>MSSSSKIKKINFDFIYNNEEIKNNVYLPSSDTFTFIEALENEVKHIPSDVNIALEMGAGTGYLILSLYEMLLKRNKKLELLYCIDINEAACNCIKNLSNINKVSNVEILNNNLFNNMRKCNQFDLVLFNPPYVPTEEDEMNKTDIVASYSGGKLGREIILKFLLNVYDYVSNKGVIYLLLEKNNIPHEIMNNVDIKKRFNYIELKKKKTLNETIFIYKLSKKLIP</sequence>
<dbReference type="EMBL" id="CVMV01000110">
    <property type="protein sequence ID" value="CRG97419.1"/>
    <property type="molecule type" value="Genomic_DNA"/>
</dbReference>
<dbReference type="InterPro" id="IPR004557">
    <property type="entry name" value="PrmC-related"/>
</dbReference>
<dbReference type="VEuPathDB" id="PlasmoDB:PGAL8A_00499100"/>
<dbReference type="AlphaFoldDB" id="A0A1J1H1K5"/>
<dbReference type="GeneID" id="39733524"/>
<dbReference type="CDD" id="cd02440">
    <property type="entry name" value="AdoMet_MTases"/>
    <property type="match status" value="1"/>
</dbReference>
<dbReference type="PROSITE" id="PS00092">
    <property type="entry name" value="N6_MTASE"/>
    <property type="match status" value="1"/>
</dbReference>
<comment type="caution">
    <text evidence="6">The sequence shown here is derived from an EMBL/GenBank/DDBJ whole genome shotgun (WGS) entry which is preliminary data.</text>
</comment>
<dbReference type="Gene3D" id="3.40.50.150">
    <property type="entry name" value="Vaccinia Virus protein VP39"/>
    <property type="match status" value="1"/>
</dbReference>
<evidence type="ECO:0000313" key="6">
    <source>
        <dbReference type="EMBL" id="CRG97419.1"/>
    </source>
</evidence>
<dbReference type="InterPro" id="IPR002052">
    <property type="entry name" value="DNA_methylase_N6_adenine_CS"/>
</dbReference>
<dbReference type="NCBIfam" id="TIGR00537">
    <property type="entry name" value="hemK_rel_arch"/>
    <property type="match status" value="1"/>
</dbReference>
<dbReference type="PANTHER" id="PTHR45875:SF1">
    <property type="entry name" value="METHYLTRANSFERASE N6AMT1"/>
    <property type="match status" value="1"/>
</dbReference>
<evidence type="ECO:0000313" key="7">
    <source>
        <dbReference type="Proteomes" id="UP000220797"/>
    </source>
</evidence>
<dbReference type="InterPro" id="IPR052190">
    <property type="entry name" value="Euk-Arch_PrmC-MTase"/>
</dbReference>
<dbReference type="GO" id="GO:0035657">
    <property type="term" value="C:eRF1 methyltransferase complex"/>
    <property type="evidence" value="ECO:0007669"/>
    <property type="project" value="TreeGrafter"/>
</dbReference>
<reference evidence="6" key="1">
    <citation type="submission" date="2015-04" db="EMBL/GenBank/DDBJ databases">
        <authorList>
            <consortium name="Pathogen Informatics"/>
        </authorList>
    </citation>
    <scope>NUCLEOTIDE SEQUENCE [LARGE SCALE GENOMIC DNA]</scope>
    <source>
        <strain evidence="6">8A</strain>
    </source>
</reference>
<keyword evidence="4" id="KW-0949">S-adenosyl-L-methionine</keyword>
<dbReference type="OMA" id="EWDDWME"/>
<dbReference type="GO" id="GO:0003676">
    <property type="term" value="F:nucleic acid binding"/>
    <property type="evidence" value="ECO:0007669"/>
    <property type="project" value="InterPro"/>
</dbReference>
<dbReference type="GO" id="GO:0008757">
    <property type="term" value="F:S-adenosylmethionine-dependent methyltransferase activity"/>
    <property type="evidence" value="ECO:0007669"/>
    <property type="project" value="TreeGrafter"/>
</dbReference>
<proteinExistence type="inferred from homology"/>
<dbReference type="OrthoDB" id="406152at2759"/>
<evidence type="ECO:0000256" key="2">
    <source>
        <dbReference type="ARBA" id="ARBA00022603"/>
    </source>
</evidence>
<gene>
    <name evidence="6" type="ORF">PGAL8A_00499100</name>
</gene>
<keyword evidence="3" id="KW-0808">Transferase</keyword>
<dbReference type="GO" id="GO:0032259">
    <property type="term" value="P:methylation"/>
    <property type="evidence" value="ECO:0007669"/>
    <property type="project" value="UniProtKB-KW"/>
</dbReference>
<accession>A0A1J1H1K5</accession>
<dbReference type="SUPFAM" id="SSF53335">
    <property type="entry name" value="S-adenosyl-L-methionine-dependent methyltransferases"/>
    <property type="match status" value="1"/>
</dbReference>